<feature type="region of interest" description="Disordered" evidence="1">
    <location>
        <begin position="49"/>
        <end position="130"/>
    </location>
</feature>
<keyword evidence="3" id="KW-1185">Reference proteome</keyword>
<evidence type="ECO:0000313" key="2">
    <source>
        <dbReference type="EMBL" id="KAI1613115.1"/>
    </source>
</evidence>
<evidence type="ECO:0000256" key="1">
    <source>
        <dbReference type="SAM" id="MobiDB-lite"/>
    </source>
</evidence>
<dbReference type="EMBL" id="MU404354">
    <property type="protein sequence ID" value="KAI1613115.1"/>
    <property type="molecule type" value="Genomic_DNA"/>
</dbReference>
<evidence type="ECO:0000313" key="3">
    <source>
        <dbReference type="Proteomes" id="UP001203852"/>
    </source>
</evidence>
<proteinExistence type="predicted"/>
<gene>
    <name evidence="2" type="ORF">EDD36DRAFT_255363</name>
</gene>
<sequence>MGKPGSWSMTELTADNSTDDDLSDFNLDDPVDNDIDEDAYLSTIMAKRSAADGGKGNAHSMNKGVGKGKGYARTPLQQEAVFPNMKIPVRMQETKKGRGRSKGAVSTNGTERPPLMQVQCPMPGGTAVTMTTDPVQKVSWGPLTRVEASQEARDLIKAYIANPEDKDDGGEKEPKKEKTKEKDVAKFPISTQSTQQTSISTKDNNTVTNVTGISRVKADASSLAPRAPPSTPPDSIFQHALSMPTLPVLNRISDITLVEQYRLQRAADPGLFDRDTAAIKQGLLNAKLERGGEPRLLENEYTVELASREDAATAERWAHGRIVQMRSRGNTITSTPAANPEDVKIRGGETEKRPKKNTIISIPADDKVDPLREAEMRRRAHELAPTDEVLRRLAPARPTYMLPHNVEDGPAPVKGTDTTTEKEPGGLSLLYHARLVRRELKERLQSVNLSSHVSKVTSYGTVRHQSSVKREVGDHGEKRTVKTWIEITEVYEVPSAAALDWSDVVHAVDADEDDSEDGAKKRMAVGKDKKKDSKGKGKATGRIARRYHKPSVSEVDSDDTDGDFGSNIPDDGSAGEEIFYDPDETRDESLFASITGYGRVTPVHLNRKLQSLRGIIAELRGNNKVKETEE</sequence>
<dbReference type="Proteomes" id="UP001203852">
    <property type="component" value="Unassembled WGS sequence"/>
</dbReference>
<accession>A0AAN6DYA0</accession>
<feature type="compositionally biased region" description="Basic residues" evidence="1">
    <location>
        <begin position="536"/>
        <end position="549"/>
    </location>
</feature>
<reference evidence="2" key="1">
    <citation type="journal article" date="2022" name="bioRxiv">
        <title>Deciphering the potential niche of two novel black yeast fungi from a biological soil crust based on their genomes, phenotypes, and melanin regulation.</title>
        <authorList>
            <consortium name="DOE Joint Genome Institute"/>
            <person name="Carr E.C."/>
            <person name="Barton Q."/>
            <person name="Grambo S."/>
            <person name="Sullivan M."/>
            <person name="Renfro C.M."/>
            <person name="Kuo A."/>
            <person name="Pangilinan J."/>
            <person name="Lipzen A."/>
            <person name="Keymanesh K."/>
            <person name="Savage E."/>
            <person name="Barry K."/>
            <person name="Grigoriev I.V."/>
            <person name="Riekhof W.R."/>
            <person name="Harris S.S."/>
        </authorList>
    </citation>
    <scope>NUCLEOTIDE SEQUENCE</scope>
    <source>
        <strain evidence="2">JF 03-4F</strain>
    </source>
</reference>
<feature type="region of interest" description="Disordered" evidence="1">
    <location>
        <begin position="510"/>
        <end position="576"/>
    </location>
</feature>
<feature type="compositionally biased region" description="Low complexity" evidence="1">
    <location>
        <begin position="189"/>
        <end position="201"/>
    </location>
</feature>
<organism evidence="2 3">
    <name type="scientific">Exophiala viscosa</name>
    <dbReference type="NCBI Taxonomy" id="2486360"/>
    <lineage>
        <taxon>Eukaryota</taxon>
        <taxon>Fungi</taxon>
        <taxon>Dikarya</taxon>
        <taxon>Ascomycota</taxon>
        <taxon>Pezizomycotina</taxon>
        <taxon>Eurotiomycetes</taxon>
        <taxon>Chaetothyriomycetidae</taxon>
        <taxon>Chaetothyriales</taxon>
        <taxon>Herpotrichiellaceae</taxon>
        <taxon>Exophiala</taxon>
    </lineage>
</organism>
<comment type="caution">
    <text evidence="2">The sequence shown here is derived from an EMBL/GenBank/DDBJ whole genome shotgun (WGS) entry which is preliminary data.</text>
</comment>
<feature type="region of interest" description="Disordered" evidence="1">
    <location>
        <begin position="400"/>
        <end position="424"/>
    </location>
</feature>
<feature type="compositionally biased region" description="Basic and acidic residues" evidence="1">
    <location>
        <begin position="169"/>
        <end position="185"/>
    </location>
</feature>
<name>A0AAN6DYA0_9EURO</name>
<feature type="compositionally biased region" description="Basic and acidic residues" evidence="1">
    <location>
        <begin position="517"/>
        <end position="535"/>
    </location>
</feature>
<dbReference type="AlphaFoldDB" id="A0AAN6DYA0"/>
<feature type="compositionally biased region" description="Acidic residues" evidence="1">
    <location>
        <begin position="17"/>
        <end position="33"/>
    </location>
</feature>
<feature type="region of interest" description="Disordered" evidence="1">
    <location>
        <begin position="159"/>
        <end position="206"/>
    </location>
</feature>
<feature type="region of interest" description="Disordered" evidence="1">
    <location>
        <begin position="1"/>
        <end position="33"/>
    </location>
</feature>
<protein>
    <submittedName>
        <fullName evidence="2">Uncharacterized protein</fullName>
    </submittedName>
</protein>